<dbReference type="InterPro" id="IPR000917">
    <property type="entry name" value="Sulfatase_N"/>
</dbReference>
<dbReference type="Gene3D" id="3.40.720.10">
    <property type="entry name" value="Alkaline Phosphatase, subunit A"/>
    <property type="match status" value="1"/>
</dbReference>
<dbReference type="Gene3D" id="3.30.1120.10">
    <property type="match status" value="1"/>
</dbReference>
<evidence type="ECO:0000313" key="4">
    <source>
        <dbReference type="Proteomes" id="UP001162802"/>
    </source>
</evidence>
<dbReference type="EMBL" id="JALHAT010000007">
    <property type="protein sequence ID" value="MCJ1960407.1"/>
    <property type="molecule type" value="Genomic_DNA"/>
</dbReference>
<reference evidence="3" key="1">
    <citation type="submission" date="2022-03" db="EMBL/GenBank/DDBJ databases">
        <title>Identification of a novel bacterium isolated from mangrove sediments.</title>
        <authorList>
            <person name="Pan X."/>
        </authorList>
    </citation>
    <scope>NUCLEOTIDE SEQUENCE</scope>
    <source>
        <strain evidence="3">B2637</strain>
    </source>
</reference>
<comment type="caution">
    <text evidence="3">The sequence shown here is derived from an EMBL/GenBank/DDBJ whole genome shotgun (WGS) entry which is preliminary data.</text>
</comment>
<dbReference type="InterPro" id="IPR006311">
    <property type="entry name" value="TAT_signal"/>
</dbReference>
<sequence length="560" mass="62584">MHDDDTPHSDSPHAAHEGDTPKGMSRRKMLSASSMAAALPALGSLIGTQKALAQAASGRKPNILVIWGDDIGWQNVSAYGLATMGYRTPNIDRIGREGIKFTDHYAQPSCTAGRAAFITGQYPIRSGMTTVGQPGAALGLQAASPCLAEVMKMAGYRTGHFGKNHLGDRNEHLPTAHGFDEFFGNLYHLNTQEEAEQRDYQAFGKKFSGDLETYEAQFGTRGVIHSFATDRDDTTSDPRFGKVGKQTIQDTGPLTRKRMENFDSAEMIPTALDFMGKAKAANEPFFVWMNTSRMHVYTHLDDEWRYAAEKYTSEADLHGSGMMQHDRDVGTVLDWLAQQGILDDTLIWYSTDNGPEHDSWPHGATTPFRGEKMTTYEGGVRVVSMLRYPRMIPQDQVLNGIQAHQDMFTSLAAIAGVPDVNSRMLSSKKQYIDGVNNVPYWTGQQENSNRDHIFHYYESKLTAVRMGPWKIHFSTKENYYDNLVPRTAPLMFNIRMDPFESYDSVDAYGHLLQKVSWLMQPMGVLMNKHLKTLAEYPPVQGGASFDMSNVVAEFMEQGLQ</sequence>
<dbReference type="PROSITE" id="PS51318">
    <property type="entry name" value="TAT"/>
    <property type="match status" value="1"/>
</dbReference>
<proteinExistence type="predicted"/>
<feature type="domain" description="Sulfatase N-terminal" evidence="2">
    <location>
        <begin position="61"/>
        <end position="417"/>
    </location>
</feature>
<gene>
    <name evidence="3" type="ORF">MTR65_06935</name>
</gene>
<dbReference type="SUPFAM" id="SSF53649">
    <property type="entry name" value="Alkaline phosphatase-like"/>
    <property type="match status" value="1"/>
</dbReference>
<name>A0ABT0AB36_9SPHN</name>
<dbReference type="InterPro" id="IPR052701">
    <property type="entry name" value="GAG_Ulvan_Degrading_Sulfatases"/>
</dbReference>
<dbReference type="InterPro" id="IPR017850">
    <property type="entry name" value="Alkaline_phosphatase_core_sf"/>
</dbReference>
<organism evidence="3 4">
    <name type="scientific">Novosphingobium mangrovi</name>
    <name type="common">ex Hu et al. 2023</name>
    <dbReference type="NCBI Taxonomy" id="2930094"/>
    <lineage>
        <taxon>Bacteria</taxon>
        <taxon>Pseudomonadati</taxon>
        <taxon>Pseudomonadota</taxon>
        <taxon>Alphaproteobacteria</taxon>
        <taxon>Sphingomonadales</taxon>
        <taxon>Sphingomonadaceae</taxon>
        <taxon>Novosphingobium</taxon>
    </lineage>
</organism>
<dbReference type="CDD" id="cd16142">
    <property type="entry name" value="ARS_like"/>
    <property type="match status" value="1"/>
</dbReference>
<evidence type="ECO:0000313" key="3">
    <source>
        <dbReference type="EMBL" id="MCJ1960407.1"/>
    </source>
</evidence>
<protein>
    <submittedName>
        <fullName evidence="3">Arylsulfatase</fullName>
    </submittedName>
</protein>
<feature type="compositionally biased region" description="Basic and acidic residues" evidence="1">
    <location>
        <begin position="1"/>
        <end position="20"/>
    </location>
</feature>
<dbReference type="RefSeq" id="WP_243798499.1">
    <property type="nucleotide sequence ID" value="NZ_JALHAT010000007.1"/>
</dbReference>
<evidence type="ECO:0000259" key="2">
    <source>
        <dbReference type="Pfam" id="PF00884"/>
    </source>
</evidence>
<accession>A0ABT0AB36</accession>
<feature type="region of interest" description="Disordered" evidence="1">
    <location>
        <begin position="1"/>
        <end position="29"/>
    </location>
</feature>
<dbReference type="Pfam" id="PF14707">
    <property type="entry name" value="Sulfatase_C"/>
    <property type="match status" value="1"/>
</dbReference>
<dbReference type="PANTHER" id="PTHR43751:SF2">
    <property type="entry name" value="SULFATASE N-TERMINAL DOMAIN-CONTAINING PROTEIN"/>
    <property type="match status" value="1"/>
</dbReference>
<dbReference type="Proteomes" id="UP001162802">
    <property type="component" value="Unassembled WGS sequence"/>
</dbReference>
<evidence type="ECO:0000256" key="1">
    <source>
        <dbReference type="SAM" id="MobiDB-lite"/>
    </source>
</evidence>
<dbReference type="PANTHER" id="PTHR43751">
    <property type="entry name" value="SULFATASE"/>
    <property type="match status" value="1"/>
</dbReference>
<dbReference type="Pfam" id="PF00884">
    <property type="entry name" value="Sulfatase"/>
    <property type="match status" value="1"/>
</dbReference>
<keyword evidence="4" id="KW-1185">Reference proteome</keyword>